<keyword evidence="3" id="KW-1185">Reference proteome</keyword>
<dbReference type="EMBL" id="JACAZH010000005">
    <property type="protein sequence ID" value="KAF7367951.1"/>
    <property type="molecule type" value="Genomic_DNA"/>
</dbReference>
<gene>
    <name evidence="2" type="ORF">MSAN_00860300</name>
</gene>
<dbReference type="AlphaFoldDB" id="A0A8H6Z055"/>
<feature type="transmembrane region" description="Helical" evidence="1">
    <location>
        <begin position="132"/>
        <end position="157"/>
    </location>
</feature>
<feature type="transmembrane region" description="Helical" evidence="1">
    <location>
        <begin position="42"/>
        <end position="68"/>
    </location>
</feature>
<comment type="caution">
    <text evidence="2">The sequence shown here is derived from an EMBL/GenBank/DDBJ whole genome shotgun (WGS) entry which is preliminary data.</text>
</comment>
<evidence type="ECO:0000313" key="3">
    <source>
        <dbReference type="Proteomes" id="UP000623467"/>
    </source>
</evidence>
<sequence length="589" mass="65139">MTTTTGIVGVTTSGIQDISAFLPLLGTAQCEEHVSSALERGFFYAAGAPISIFGSLGIVKAGLTTLWISLDTSWFHGPRQMRNAGFHPRGVIGKLAYKWDRDDSIYVAEAEISTNLHSYKELGTELNLSRPWLWWNLQMLLFSIGFGSLGLLPYFYIIRFELGDRSFFQSWLYPVLRIAGSVIATTMIQLIVQLRISVIVFSRLQFQKLSSLFGDKNCLLPVFWDVDTRSEECLSRLRLYVARLAELQRRSQELDPESASKRFYEMHQTVYDKVIELQKSGHLEIGASWWPSLLLALCRLLLLGGITTATVGYIGCFSLIQASNNSVKGPGIWLGVELVLCLLRLVFWASNPGFDDPPGPFRLDGNEITQHLVGYGIGWMFRKGDSDVVVDNLHAVVIGLGSRPNLDPPFRITLAARSLVAYLERLPIPKGNITSIIHHTVTSAAIRHTLESLSTDDRIPSGAPIVIYLSGYLDASDPQLRFVTADYHPDSLWTGLACADLLELLSEISSSKGDNITVILDMFLLEGGNSATAQAVMAEFLGNDRSSYVLLAYCSPVRAMGMEELTSEFLRDLERHIGCGLGLSRGGDV</sequence>
<keyword evidence="1" id="KW-1133">Transmembrane helix</keyword>
<evidence type="ECO:0000313" key="2">
    <source>
        <dbReference type="EMBL" id="KAF7367951.1"/>
    </source>
</evidence>
<organism evidence="2 3">
    <name type="scientific">Mycena sanguinolenta</name>
    <dbReference type="NCBI Taxonomy" id="230812"/>
    <lineage>
        <taxon>Eukaryota</taxon>
        <taxon>Fungi</taxon>
        <taxon>Dikarya</taxon>
        <taxon>Basidiomycota</taxon>
        <taxon>Agaricomycotina</taxon>
        <taxon>Agaricomycetes</taxon>
        <taxon>Agaricomycetidae</taxon>
        <taxon>Agaricales</taxon>
        <taxon>Marasmiineae</taxon>
        <taxon>Mycenaceae</taxon>
        <taxon>Mycena</taxon>
    </lineage>
</organism>
<name>A0A8H6Z055_9AGAR</name>
<keyword evidence="1" id="KW-0472">Membrane</keyword>
<proteinExistence type="predicted"/>
<evidence type="ECO:0000256" key="1">
    <source>
        <dbReference type="SAM" id="Phobius"/>
    </source>
</evidence>
<keyword evidence="1" id="KW-0812">Transmembrane</keyword>
<reference evidence="2" key="1">
    <citation type="submission" date="2020-05" db="EMBL/GenBank/DDBJ databases">
        <title>Mycena genomes resolve the evolution of fungal bioluminescence.</title>
        <authorList>
            <person name="Tsai I.J."/>
        </authorList>
    </citation>
    <scope>NUCLEOTIDE SEQUENCE</scope>
    <source>
        <strain evidence="2">160909Yilan</strain>
    </source>
</reference>
<protein>
    <submittedName>
        <fullName evidence="2">Uncharacterized protein</fullName>
    </submittedName>
</protein>
<accession>A0A8H6Z055</accession>
<dbReference type="Proteomes" id="UP000623467">
    <property type="component" value="Unassembled WGS sequence"/>
</dbReference>
<feature type="transmembrane region" description="Helical" evidence="1">
    <location>
        <begin position="178"/>
        <end position="201"/>
    </location>
</feature>
<dbReference type="OrthoDB" id="3032844at2759"/>